<protein>
    <submittedName>
        <fullName evidence="4">Extracellular solute-binding protein</fullName>
    </submittedName>
</protein>
<evidence type="ECO:0000313" key="4">
    <source>
        <dbReference type="EMBL" id="MFC5447166.1"/>
    </source>
</evidence>
<dbReference type="EMBL" id="JBHSMJ010000006">
    <property type="protein sequence ID" value="MFC5447166.1"/>
    <property type="molecule type" value="Genomic_DNA"/>
</dbReference>
<feature type="chain" id="PRO_5046046065" evidence="3">
    <location>
        <begin position="29"/>
        <end position="459"/>
    </location>
</feature>
<dbReference type="Pfam" id="PF01547">
    <property type="entry name" value="SBP_bac_1"/>
    <property type="match status" value="1"/>
</dbReference>
<dbReference type="RefSeq" id="WP_270878373.1">
    <property type="nucleotide sequence ID" value="NZ_JAQFVF010000019.1"/>
</dbReference>
<organism evidence="4 5">
    <name type="scientific">Paenibacillus aestuarii</name>
    <dbReference type="NCBI Taxonomy" id="516965"/>
    <lineage>
        <taxon>Bacteria</taxon>
        <taxon>Bacillati</taxon>
        <taxon>Bacillota</taxon>
        <taxon>Bacilli</taxon>
        <taxon>Bacillales</taxon>
        <taxon>Paenibacillaceae</taxon>
        <taxon>Paenibacillus</taxon>
    </lineage>
</organism>
<dbReference type="Proteomes" id="UP001596044">
    <property type="component" value="Unassembled WGS sequence"/>
</dbReference>
<feature type="signal peptide" evidence="3">
    <location>
        <begin position="1"/>
        <end position="28"/>
    </location>
</feature>
<dbReference type="PANTHER" id="PTHR43649:SF29">
    <property type="entry name" value="OSMOPROTECTIVE COMPOUNDS-BINDING PROTEIN GGTB"/>
    <property type="match status" value="1"/>
</dbReference>
<evidence type="ECO:0000256" key="1">
    <source>
        <dbReference type="ARBA" id="ARBA00008520"/>
    </source>
</evidence>
<keyword evidence="3" id="KW-0732">Signal</keyword>
<name>A0ABW0K3M2_9BACL</name>
<reference evidence="5" key="1">
    <citation type="journal article" date="2019" name="Int. J. Syst. Evol. Microbiol.">
        <title>The Global Catalogue of Microorganisms (GCM) 10K type strain sequencing project: providing services to taxonomists for standard genome sequencing and annotation.</title>
        <authorList>
            <consortium name="The Broad Institute Genomics Platform"/>
            <consortium name="The Broad Institute Genome Sequencing Center for Infectious Disease"/>
            <person name="Wu L."/>
            <person name="Ma J."/>
        </authorList>
    </citation>
    <scope>NUCLEOTIDE SEQUENCE [LARGE SCALE GENOMIC DNA]</scope>
    <source>
        <strain evidence="5">KACC 11904</strain>
    </source>
</reference>
<dbReference type="InterPro" id="IPR006059">
    <property type="entry name" value="SBP"/>
</dbReference>
<dbReference type="InterPro" id="IPR050490">
    <property type="entry name" value="Bact_solute-bd_prot1"/>
</dbReference>
<dbReference type="SUPFAM" id="SSF53850">
    <property type="entry name" value="Periplasmic binding protein-like II"/>
    <property type="match status" value="1"/>
</dbReference>
<comment type="similarity">
    <text evidence="1">Belongs to the bacterial solute-binding protein 1 family.</text>
</comment>
<dbReference type="Gene3D" id="3.40.190.10">
    <property type="entry name" value="Periplasmic binding protein-like II"/>
    <property type="match status" value="2"/>
</dbReference>
<dbReference type="PROSITE" id="PS51257">
    <property type="entry name" value="PROKAR_LIPOPROTEIN"/>
    <property type="match status" value="1"/>
</dbReference>
<keyword evidence="5" id="KW-1185">Reference proteome</keyword>
<evidence type="ECO:0000256" key="3">
    <source>
        <dbReference type="SAM" id="SignalP"/>
    </source>
</evidence>
<comment type="caution">
    <text evidence="4">The sequence shown here is derived from an EMBL/GenBank/DDBJ whole genome shotgun (WGS) entry which is preliminary data.</text>
</comment>
<accession>A0ABW0K3M2</accession>
<gene>
    <name evidence="4" type="ORF">ACFPOG_02775</name>
</gene>
<evidence type="ECO:0000256" key="2">
    <source>
        <dbReference type="ARBA" id="ARBA00022448"/>
    </source>
</evidence>
<keyword evidence="2" id="KW-0813">Transport</keyword>
<proteinExistence type="inferred from homology"/>
<dbReference type="PANTHER" id="PTHR43649">
    <property type="entry name" value="ARABINOSE-BINDING PROTEIN-RELATED"/>
    <property type="match status" value="1"/>
</dbReference>
<evidence type="ECO:0000313" key="5">
    <source>
        <dbReference type="Proteomes" id="UP001596044"/>
    </source>
</evidence>
<sequence>MAQKRLRISTAVAVAVAGTVAFTSLLTACSHPQPSADGLQVSPASPTAKANDKIQPVSLTIRHTQVKDTQKKRLAMLQDVVKATEANVPGLTITLDGVEDKVNRFEKLRAEMAAGNPPEIFDLFGGTDTRDYVKADRLLDLTPVLKELGLSDKFYSFDEFTVNGKIYGIPMAGYVEGLYFNKKILANNGLKPPQTWDELLAEAEVLKSRNITPIMLAAKDAWVINMMMNTMWVRTAGPNVVEGFLSGIKRWTDPDVVDAFSKYTTLVKKGYLQEGSLALSYAEQQNKFSSGEAAFMFDGSWANTPLLDPEKSSIVNDVGFMNFPAINGPGDGFINGGWSNAYGFSNRVSEAQLAAIKEFIKQMYNEPMQKRQLMEEGMPPAMKLKDTSDVNPLIMEILQVFANAQGTFTAYDSRIQTKVREKLERGMQELIAGRTDPAKLMEELQQQQEASNKEEMHVN</sequence>